<dbReference type="RefSeq" id="XP_011683275.1">
    <property type="nucleotide sequence ID" value="XM_011684973.2"/>
</dbReference>
<feature type="compositionally biased region" description="Polar residues" evidence="10">
    <location>
        <begin position="206"/>
        <end position="222"/>
    </location>
</feature>
<dbReference type="GO" id="GO:0045944">
    <property type="term" value="P:positive regulation of transcription by RNA polymerase II"/>
    <property type="evidence" value="ECO:0000318"/>
    <property type="project" value="GO_Central"/>
</dbReference>
<feature type="region of interest" description="Disordered" evidence="10">
    <location>
        <begin position="471"/>
        <end position="490"/>
    </location>
</feature>
<evidence type="ECO:0000256" key="9">
    <source>
        <dbReference type="PROSITE-ProRule" id="PRU00094"/>
    </source>
</evidence>
<evidence type="ECO:0000256" key="5">
    <source>
        <dbReference type="ARBA" id="ARBA00023015"/>
    </source>
</evidence>
<dbReference type="PROSITE" id="PS50114">
    <property type="entry name" value="GATA_ZN_FINGER_2"/>
    <property type="match status" value="2"/>
</dbReference>
<dbReference type="Proteomes" id="UP000007110">
    <property type="component" value="Unassembled WGS sequence"/>
</dbReference>
<dbReference type="InterPro" id="IPR039355">
    <property type="entry name" value="Transcription_factor_GATA"/>
</dbReference>
<sequence length="583" mass="60035">MDVGGDSSRWMVVNGAGGGVNGNGSGQHPAGATGVGGGGVGGGGVPGSATDTSGHYGSLAHHHGSLSGATAGVTGDRIPSAHSSSSVGPLHLGDPSQYGVSHHDEVDVYYHHTSGLDGNSTNHVGASAAHHAAASYYSGSAAAARAAAMHGYRPSHAGVASSQVCRPHFHTPTFQWLDSGKSLHGVQGSGAWCGGPFGSSAPHPGPTSSYTLPASTPIQPSSHGHPGTVPSAATHQGNAAAAAAAHYFSFPPTPPKDNTPDNIITPVSLHTANTDYGSELKNGTSSTSGKHIHCNTSNSVSSLASTSAMSSSVLDSAYSQAPHHVPAAYASFMSELPNSALNFHHPGVMGNRGLAPAPKPRNKSRSTTEGRECVNCGATSTPLWRRDGNGHYLCNACGLYHKMNGQNRPLIKPKRRLSAKRTGTSCANCQATATTLWRRNPNGDPVCNACGLYYKLHGVNRPLTMKKEGIQTRNRKLSSKSKKNKGKLGVDGLRALSPEDMHRFATFSDQAFGAAHYPHHHSSAMDYGMTTASAYASHGPSVTYPTSGICNSLYPGTTSHHHVPVPCSLSLSSPATNMVGALA</sequence>
<dbReference type="OMA" id="FTHKSKS"/>
<keyword evidence="2" id="KW-0479">Metal-binding</keyword>
<dbReference type="Gene3D" id="3.30.50.10">
    <property type="entry name" value="Erythroid Transcription Factor GATA-1, subunit A"/>
    <property type="match status" value="2"/>
</dbReference>
<evidence type="ECO:0000256" key="10">
    <source>
        <dbReference type="SAM" id="MobiDB-lite"/>
    </source>
</evidence>
<evidence type="ECO:0000259" key="11">
    <source>
        <dbReference type="PROSITE" id="PS50114"/>
    </source>
</evidence>
<evidence type="ECO:0000256" key="8">
    <source>
        <dbReference type="ARBA" id="ARBA00023242"/>
    </source>
</evidence>
<name>A0A7M7LWQ0_STRPU</name>
<feature type="compositionally biased region" description="Basic residues" evidence="10">
    <location>
        <begin position="473"/>
        <end position="486"/>
    </location>
</feature>
<dbReference type="GO" id="GO:0000122">
    <property type="term" value="P:negative regulation of transcription by RNA polymerase II"/>
    <property type="evidence" value="ECO:0000318"/>
    <property type="project" value="GO_Central"/>
</dbReference>
<feature type="region of interest" description="Disordered" evidence="10">
    <location>
        <begin position="347"/>
        <end position="372"/>
    </location>
</feature>
<evidence type="ECO:0000256" key="4">
    <source>
        <dbReference type="ARBA" id="ARBA00022833"/>
    </source>
</evidence>
<organism evidence="12 13">
    <name type="scientific">Strongylocentrotus purpuratus</name>
    <name type="common">Purple sea urchin</name>
    <dbReference type="NCBI Taxonomy" id="7668"/>
    <lineage>
        <taxon>Eukaryota</taxon>
        <taxon>Metazoa</taxon>
        <taxon>Echinodermata</taxon>
        <taxon>Eleutherozoa</taxon>
        <taxon>Echinozoa</taxon>
        <taxon>Echinoidea</taxon>
        <taxon>Euechinoidea</taxon>
        <taxon>Echinacea</taxon>
        <taxon>Camarodonta</taxon>
        <taxon>Echinidea</taxon>
        <taxon>Strongylocentrotidae</taxon>
        <taxon>Strongylocentrotus</taxon>
    </lineage>
</organism>
<accession>A0A7M7LWQ0</accession>
<dbReference type="Pfam" id="PF00320">
    <property type="entry name" value="GATA"/>
    <property type="match status" value="2"/>
</dbReference>
<dbReference type="GO" id="GO:0000981">
    <property type="term" value="F:DNA-binding transcription factor activity, RNA polymerase II-specific"/>
    <property type="evidence" value="ECO:0000318"/>
    <property type="project" value="GO_Central"/>
</dbReference>
<dbReference type="GeneID" id="373316"/>
<dbReference type="PANTHER" id="PTHR10071:SF281">
    <property type="entry name" value="BOX A-BINDING FACTOR-RELATED"/>
    <property type="match status" value="1"/>
</dbReference>
<dbReference type="AlphaFoldDB" id="A0A7M7LWQ0"/>
<keyword evidence="7" id="KW-0804">Transcription</keyword>
<dbReference type="InterPro" id="IPR000679">
    <property type="entry name" value="Znf_GATA"/>
</dbReference>
<evidence type="ECO:0000313" key="13">
    <source>
        <dbReference type="Proteomes" id="UP000007110"/>
    </source>
</evidence>
<dbReference type="InterPro" id="IPR013088">
    <property type="entry name" value="Znf_NHR/GATA"/>
</dbReference>
<dbReference type="FunFam" id="3.30.50.10:FF:000036">
    <property type="entry name" value="Endothelial transcription factor GATA-2"/>
    <property type="match status" value="1"/>
</dbReference>
<dbReference type="GO" id="GO:0000978">
    <property type="term" value="F:RNA polymerase II cis-regulatory region sequence-specific DNA binding"/>
    <property type="evidence" value="ECO:0000318"/>
    <property type="project" value="GO_Central"/>
</dbReference>
<evidence type="ECO:0000256" key="2">
    <source>
        <dbReference type="ARBA" id="ARBA00022723"/>
    </source>
</evidence>
<feature type="region of interest" description="Disordered" evidence="10">
    <location>
        <begin position="1"/>
        <end position="90"/>
    </location>
</feature>
<protein>
    <recommendedName>
        <fullName evidence="11">GATA-type domain-containing protein</fullName>
    </recommendedName>
</protein>
<feature type="compositionally biased region" description="Gly residues" evidence="10">
    <location>
        <begin position="33"/>
        <end position="46"/>
    </location>
</feature>
<dbReference type="PRINTS" id="PR00619">
    <property type="entry name" value="GATAZNFINGER"/>
</dbReference>
<dbReference type="PANTHER" id="PTHR10071">
    <property type="entry name" value="TRANSCRIPTION FACTOR GATA FAMILY MEMBER"/>
    <property type="match status" value="1"/>
</dbReference>
<dbReference type="InParanoid" id="A0A7M7LWQ0"/>
<dbReference type="GO" id="GO:0005634">
    <property type="term" value="C:nucleus"/>
    <property type="evidence" value="ECO:0000318"/>
    <property type="project" value="GO_Central"/>
</dbReference>
<keyword evidence="3 9" id="KW-0863">Zinc-finger</keyword>
<dbReference type="CTD" id="373316"/>
<proteinExistence type="predicted"/>
<feature type="compositionally biased region" description="Gly residues" evidence="10">
    <location>
        <begin position="15"/>
        <end position="25"/>
    </location>
</feature>
<keyword evidence="8" id="KW-0539">Nucleus</keyword>
<dbReference type="FunFam" id="3.30.50.10:FF:000032">
    <property type="entry name" value="Transcription factor GATA-3"/>
    <property type="match status" value="1"/>
</dbReference>
<dbReference type="GO" id="GO:0045165">
    <property type="term" value="P:cell fate commitment"/>
    <property type="evidence" value="ECO:0000318"/>
    <property type="project" value="GO_Central"/>
</dbReference>
<evidence type="ECO:0000256" key="3">
    <source>
        <dbReference type="ARBA" id="ARBA00022771"/>
    </source>
</evidence>
<dbReference type="OrthoDB" id="515401at2759"/>
<evidence type="ECO:0000256" key="1">
    <source>
        <dbReference type="ARBA" id="ARBA00004123"/>
    </source>
</evidence>
<evidence type="ECO:0000313" key="12">
    <source>
        <dbReference type="EnsemblMetazoa" id="XP_011683275"/>
    </source>
</evidence>
<reference evidence="12" key="2">
    <citation type="submission" date="2021-01" db="UniProtKB">
        <authorList>
            <consortium name="EnsemblMetazoa"/>
        </authorList>
    </citation>
    <scope>IDENTIFICATION</scope>
</reference>
<reference evidence="13" key="1">
    <citation type="submission" date="2015-02" db="EMBL/GenBank/DDBJ databases">
        <title>Genome sequencing for Strongylocentrotus purpuratus.</title>
        <authorList>
            <person name="Murali S."/>
            <person name="Liu Y."/>
            <person name="Vee V."/>
            <person name="English A."/>
            <person name="Wang M."/>
            <person name="Skinner E."/>
            <person name="Han Y."/>
            <person name="Muzny D.M."/>
            <person name="Worley K.C."/>
            <person name="Gibbs R.A."/>
        </authorList>
    </citation>
    <scope>NUCLEOTIDE SEQUENCE</scope>
</reference>
<keyword evidence="4" id="KW-0862">Zinc</keyword>
<keyword evidence="5" id="KW-0805">Transcription regulation</keyword>
<evidence type="ECO:0000256" key="7">
    <source>
        <dbReference type="ARBA" id="ARBA00023163"/>
    </source>
</evidence>
<dbReference type="SUPFAM" id="SSF57716">
    <property type="entry name" value="Glucocorticoid receptor-like (DNA-binding domain)"/>
    <property type="match status" value="2"/>
</dbReference>
<feature type="domain" description="GATA-type" evidence="11">
    <location>
        <begin position="420"/>
        <end position="473"/>
    </location>
</feature>
<comment type="subcellular location">
    <subcellularLocation>
        <location evidence="1">Nucleus</location>
    </subcellularLocation>
</comment>
<feature type="domain" description="GATA-type" evidence="11">
    <location>
        <begin position="367"/>
        <end position="421"/>
    </location>
</feature>
<dbReference type="PROSITE" id="PS00344">
    <property type="entry name" value="GATA_ZN_FINGER_1"/>
    <property type="match status" value="2"/>
</dbReference>
<keyword evidence="6" id="KW-0238">DNA-binding</keyword>
<dbReference type="CDD" id="cd00202">
    <property type="entry name" value="ZnF_GATA"/>
    <property type="match status" value="2"/>
</dbReference>
<dbReference type="GO" id="GO:0008270">
    <property type="term" value="F:zinc ion binding"/>
    <property type="evidence" value="ECO:0007669"/>
    <property type="project" value="UniProtKB-KW"/>
</dbReference>
<evidence type="ECO:0000256" key="6">
    <source>
        <dbReference type="ARBA" id="ARBA00023125"/>
    </source>
</evidence>
<dbReference type="SMART" id="SM00401">
    <property type="entry name" value="ZnF_GATA"/>
    <property type="match status" value="2"/>
</dbReference>
<dbReference type="EnsemblMetazoa" id="XM_011684973">
    <property type="protein sequence ID" value="XP_011683275"/>
    <property type="gene ID" value="GeneID_373316"/>
</dbReference>
<feature type="region of interest" description="Disordered" evidence="10">
    <location>
        <begin position="195"/>
        <end position="236"/>
    </location>
</feature>
<dbReference type="FunCoup" id="A0A7M7LWQ0">
    <property type="interactions" value="84"/>
</dbReference>
<keyword evidence="13" id="KW-1185">Reference proteome</keyword>